<gene>
    <name evidence="5" type="ORF">DMAD_11270</name>
</gene>
<dbReference type="PANTHER" id="PTHR48043">
    <property type="entry name" value="EG:EG0003.4 PROTEIN-RELATED"/>
    <property type="match status" value="1"/>
</dbReference>
<dbReference type="InterPro" id="IPR002213">
    <property type="entry name" value="UDP_glucos_trans"/>
</dbReference>
<sequence length="531" mass="59258">MVQNVTRILYLAVAAVALIGGNEAANILGLFPSLSPSHLIIQMSAAKVLAERGHNVTVVTVLKPAVSHKDINVIRVPLSTEESAEMSAIIEKMSKSDNKNMLYSMFRMIGQMNFMFRKMADALKDPRVQDLYQNKDNKFDLVLSGFFMNDYQMGFARKVNAPLIVLATMPPNLLLNYLVGNPEELSYVPSINDSVEKGKGLSFKQRLGGYVMSLGFKVFARITENRNKNTYKELFGDDPNMPEYSEMMKNASLVFFASHALSEGPVRPNVPGVIEIGGIQIKDTPAPLPQNMEEFLANATNGGILLSLGSNVQGKHLSPDTVHKMFNVLSKLKERVIWKWEDLENTPGKSDNILYSKWLPQDDILAHPKIKLFINHAGKGGLTEAQYHGKPMLSLPVFGDQPANADGMVKKGFGLTLNLLTLEEQPFREGIEEILSNPKYSQTVSTFSKLYRDRPLTARESVIYWTEYVIRHHGAPHLQSPVMHMSFIAANNLDIYAILAILVVVLLLLTKAVIKFIIRKLSSKSKKVKKQ</sequence>
<protein>
    <submittedName>
        <fullName evidence="5">UDP-glucuronosyltransferase 2B15-like</fullName>
    </submittedName>
</protein>
<evidence type="ECO:0000256" key="1">
    <source>
        <dbReference type="ARBA" id="ARBA00009995"/>
    </source>
</evidence>
<name>A0AAU9FCN0_DROMD</name>
<evidence type="ECO:0000256" key="4">
    <source>
        <dbReference type="SAM" id="Phobius"/>
    </source>
</evidence>
<dbReference type="FunFam" id="3.40.50.2000:FF:000050">
    <property type="entry name" value="UDP-glucuronosyltransferase"/>
    <property type="match status" value="1"/>
</dbReference>
<comment type="similarity">
    <text evidence="1">Belongs to the UDP-glycosyltransferase family.</text>
</comment>
<evidence type="ECO:0000256" key="3">
    <source>
        <dbReference type="ARBA" id="ARBA00022679"/>
    </source>
</evidence>
<keyword evidence="6" id="KW-1185">Reference proteome</keyword>
<dbReference type="PANTHER" id="PTHR48043:SF159">
    <property type="entry name" value="EG:EG0003.4 PROTEIN-RELATED"/>
    <property type="match status" value="1"/>
</dbReference>
<dbReference type="SUPFAM" id="SSF53756">
    <property type="entry name" value="UDP-Glycosyltransferase/glycogen phosphorylase"/>
    <property type="match status" value="1"/>
</dbReference>
<feature type="transmembrane region" description="Helical" evidence="4">
    <location>
        <begin position="495"/>
        <end position="518"/>
    </location>
</feature>
<dbReference type="Pfam" id="PF00201">
    <property type="entry name" value="UDPGT"/>
    <property type="match status" value="1"/>
</dbReference>
<dbReference type="AlphaFoldDB" id="A0AAU9FCN0"/>
<reference evidence="5 6" key="1">
    <citation type="submission" date="2024-02" db="EMBL/GenBank/DDBJ databases">
        <title>A chromosome-level genome assembly of Drosophila madeirensis, a fruit fly species endemic to Madeira island.</title>
        <authorList>
            <person name="Tomihara K."/>
            <person name="Llopart A."/>
            <person name="Yamamoto D."/>
        </authorList>
    </citation>
    <scope>NUCLEOTIDE SEQUENCE [LARGE SCALE GENOMIC DNA]</scope>
    <source>
        <strain evidence="5 6">RF1</strain>
    </source>
</reference>
<keyword evidence="2" id="KW-0328">Glycosyltransferase</keyword>
<dbReference type="Proteomes" id="UP001500889">
    <property type="component" value="Chromosome U"/>
</dbReference>
<proteinExistence type="inferred from homology"/>
<accession>A0AAU9FCN0</accession>
<evidence type="ECO:0000256" key="2">
    <source>
        <dbReference type="ARBA" id="ARBA00022676"/>
    </source>
</evidence>
<keyword evidence="4" id="KW-0472">Membrane</keyword>
<keyword evidence="3" id="KW-0808">Transferase</keyword>
<dbReference type="InterPro" id="IPR050271">
    <property type="entry name" value="UDP-glycosyltransferase"/>
</dbReference>
<dbReference type="EMBL" id="AP029264">
    <property type="protein sequence ID" value="BFF93410.1"/>
    <property type="molecule type" value="Genomic_DNA"/>
</dbReference>
<keyword evidence="4" id="KW-1133">Transmembrane helix</keyword>
<evidence type="ECO:0000313" key="5">
    <source>
        <dbReference type="EMBL" id="BFF93410.1"/>
    </source>
</evidence>
<keyword evidence="4" id="KW-0812">Transmembrane</keyword>
<evidence type="ECO:0000313" key="6">
    <source>
        <dbReference type="Proteomes" id="UP001500889"/>
    </source>
</evidence>
<dbReference type="CDD" id="cd03784">
    <property type="entry name" value="GT1_Gtf-like"/>
    <property type="match status" value="1"/>
</dbReference>
<dbReference type="Gene3D" id="3.40.50.2000">
    <property type="entry name" value="Glycogen Phosphorylase B"/>
    <property type="match status" value="2"/>
</dbReference>
<organism evidence="5 6">
    <name type="scientific">Drosophila madeirensis</name>
    <name type="common">Fruit fly</name>
    <dbReference type="NCBI Taxonomy" id="30013"/>
    <lineage>
        <taxon>Eukaryota</taxon>
        <taxon>Metazoa</taxon>
        <taxon>Ecdysozoa</taxon>
        <taxon>Arthropoda</taxon>
        <taxon>Hexapoda</taxon>
        <taxon>Insecta</taxon>
        <taxon>Pterygota</taxon>
        <taxon>Neoptera</taxon>
        <taxon>Endopterygota</taxon>
        <taxon>Diptera</taxon>
        <taxon>Brachycera</taxon>
        <taxon>Muscomorpha</taxon>
        <taxon>Ephydroidea</taxon>
        <taxon>Drosophilidae</taxon>
        <taxon>Drosophila</taxon>
        <taxon>Sophophora</taxon>
    </lineage>
</organism>
<dbReference type="GO" id="GO:0008194">
    <property type="term" value="F:UDP-glycosyltransferase activity"/>
    <property type="evidence" value="ECO:0007669"/>
    <property type="project" value="InterPro"/>
</dbReference>